<keyword evidence="2" id="KW-0808">Transferase</keyword>
<sequence length="264" mass="29200">MIQVKLEAKSALSEPQKTKGCVICGQELLYSKDSSTKEVCHICGQQFEAYVRCSKGHYVCDLCHSLDILGKVEQLLWASDEKNPLVLAQMVFELPGLNMHGPEYHSIVPSVLVAAWQNLNGQKDISKIKEAIKRGKDIKGGSCGLYGNCGACVGTGIAVSIIEGATPMSQNERGAANRVTGHALLEISKYGGPRCCKREAITSIESFMQVTSYFDSLQKAEYTCKQYGKNKDCISKKCLYFPANHQLLSRKKENDEYSLKQMNR</sequence>
<accession>A0A1Q8QMC8</accession>
<dbReference type="RefSeq" id="WP_075366425.1">
    <property type="nucleotide sequence ID" value="NZ_MLBF01000042.1"/>
</dbReference>
<dbReference type="STRING" id="1888891.DSOL_4016"/>
<evidence type="ECO:0000313" key="2">
    <source>
        <dbReference type="EMBL" id="OLN28503.1"/>
    </source>
</evidence>
<name>A0A1Q8QMC8_9FIRM</name>
<keyword evidence="3" id="KW-1185">Reference proteome</keyword>
<proteinExistence type="predicted"/>
<evidence type="ECO:0000259" key="1">
    <source>
        <dbReference type="Pfam" id="PF18978"/>
    </source>
</evidence>
<dbReference type="OrthoDB" id="9813299at2"/>
<dbReference type="GO" id="GO:0008168">
    <property type="term" value="F:methyltransferase activity"/>
    <property type="evidence" value="ECO:0007669"/>
    <property type="project" value="UniProtKB-KW"/>
</dbReference>
<gene>
    <name evidence="2" type="ORF">DSOL_4016</name>
</gene>
<protein>
    <submittedName>
        <fullName evidence="2">Methyltransferase</fullName>
    </submittedName>
</protein>
<dbReference type="Pfam" id="PF18978">
    <property type="entry name" value="DUF5714"/>
    <property type="match status" value="1"/>
</dbReference>
<dbReference type="AlphaFoldDB" id="A0A1Q8QMC8"/>
<dbReference type="SUPFAM" id="SSF161187">
    <property type="entry name" value="YfgJ-like"/>
    <property type="match status" value="1"/>
</dbReference>
<evidence type="ECO:0000313" key="3">
    <source>
        <dbReference type="Proteomes" id="UP000186102"/>
    </source>
</evidence>
<reference evidence="2 3" key="1">
    <citation type="submission" date="2016-09" db="EMBL/GenBank/DDBJ databases">
        <title>Complete genome of Desulfosporosinus sp. OL.</title>
        <authorList>
            <person name="Mardanov A."/>
            <person name="Beletsky A."/>
            <person name="Panova A."/>
            <person name="Karnachuk O."/>
            <person name="Ravin N."/>
        </authorList>
    </citation>
    <scope>NUCLEOTIDE SEQUENCE [LARGE SCALE GENOMIC DNA]</scope>
    <source>
        <strain evidence="2 3">OL</strain>
    </source>
</reference>
<dbReference type="Proteomes" id="UP000186102">
    <property type="component" value="Unassembled WGS sequence"/>
</dbReference>
<feature type="domain" description="DUF5714" evidence="1">
    <location>
        <begin position="72"/>
        <end position="241"/>
    </location>
</feature>
<comment type="caution">
    <text evidence="2">The sequence shown here is derived from an EMBL/GenBank/DDBJ whole genome shotgun (WGS) entry which is preliminary data.</text>
</comment>
<dbReference type="EMBL" id="MLBF01000042">
    <property type="protein sequence ID" value="OLN28503.1"/>
    <property type="molecule type" value="Genomic_DNA"/>
</dbReference>
<dbReference type="InterPro" id="IPR043768">
    <property type="entry name" value="DUF5714"/>
</dbReference>
<keyword evidence="2" id="KW-0489">Methyltransferase</keyword>
<dbReference type="GO" id="GO:0032259">
    <property type="term" value="P:methylation"/>
    <property type="evidence" value="ECO:0007669"/>
    <property type="project" value="UniProtKB-KW"/>
</dbReference>
<organism evidence="2 3">
    <name type="scientific">Desulfosporosinus metallidurans</name>
    <dbReference type="NCBI Taxonomy" id="1888891"/>
    <lineage>
        <taxon>Bacteria</taxon>
        <taxon>Bacillati</taxon>
        <taxon>Bacillota</taxon>
        <taxon>Clostridia</taxon>
        <taxon>Eubacteriales</taxon>
        <taxon>Desulfitobacteriaceae</taxon>
        <taxon>Desulfosporosinus</taxon>
    </lineage>
</organism>